<dbReference type="Proteomes" id="UP000426246">
    <property type="component" value="Chromosome"/>
</dbReference>
<dbReference type="EMBL" id="CP034235">
    <property type="protein sequence ID" value="QGQ95938.1"/>
    <property type="molecule type" value="Genomic_DNA"/>
</dbReference>
<dbReference type="InterPro" id="IPR038507">
    <property type="entry name" value="YcnI-like_sf"/>
</dbReference>
<evidence type="ECO:0000313" key="4">
    <source>
        <dbReference type="EMBL" id="QGQ95938.1"/>
    </source>
</evidence>
<feature type="transmembrane region" description="Helical" evidence="1">
    <location>
        <begin position="176"/>
        <end position="196"/>
    </location>
</feature>
<dbReference type="CDD" id="cd08545">
    <property type="entry name" value="YcnI_like"/>
    <property type="match status" value="1"/>
</dbReference>
<dbReference type="OrthoDB" id="69896at2"/>
<feature type="signal peptide" evidence="2">
    <location>
        <begin position="1"/>
        <end position="24"/>
    </location>
</feature>
<organism evidence="4 5">
    <name type="scientific">Paenibacillus psychroresistens</name>
    <dbReference type="NCBI Taxonomy" id="1778678"/>
    <lineage>
        <taxon>Bacteria</taxon>
        <taxon>Bacillati</taxon>
        <taxon>Bacillota</taxon>
        <taxon>Bacilli</taxon>
        <taxon>Bacillales</taxon>
        <taxon>Paenibacillaceae</taxon>
        <taxon>Paenibacillus</taxon>
    </lineage>
</organism>
<proteinExistence type="predicted"/>
<keyword evidence="1" id="KW-0812">Transmembrane</keyword>
<dbReference type="AlphaFoldDB" id="A0A6B8RKQ3"/>
<keyword evidence="5" id="KW-1185">Reference proteome</keyword>
<dbReference type="InterPro" id="IPR012533">
    <property type="entry name" value="YcnI-copper_dom"/>
</dbReference>
<evidence type="ECO:0000256" key="2">
    <source>
        <dbReference type="SAM" id="SignalP"/>
    </source>
</evidence>
<feature type="chain" id="PRO_5025582820" evidence="2">
    <location>
        <begin position="25"/>
        <end position="201"/>
    </location>
</feature>
<evidence type="ECO:0000256" key="1">
    <source>
        <dbReference type="SAM" id="Phobius"/>
    </source>
</evidence>
<accession>A0A6B8RKQ3</accession>
<keyword evidence="1" id="KW-1133">Transmembrane helix</keyword>
<evidence type="ECO:0000259" key="3">
    <source>
        <dbReference type="Pfam" id="PF07987"/>
    </source>
</evidence>
<keyword evidence="1" id="KW-0472">Membrane</keyword>
<protein>
    <submittedName>
        <fullName evidence="4">DUF1775 domain-containing protein</fullName>
    </submittedName>
</protein>
<dbReference type="RefSeq" id="WP_155700973.1">
    <property type="nucleotide sequence ID" value="NZ_CP034235.1"/>
</dbReference>
<dbReference type="Gene3D" id="2.60.40.2230">
    <property type="entry name" value="Uncharacterised protein YcnI-like PF07987, DUF1775"/>
    <property type="match status" value="1"/>
</dbReference>
<dbReference type="Pfam" id="PF07987">
    <property type="entry name" value="DUF1775"/>
    <property type="match status" value="1"/>
</dbReference>
<keyword evidence="2" id="KW-0732">Signal</keyword>
<evidence type="ECO:0000313" key="5">
    <source>
        <dbReference type="Proteomes" id="UP000426246"/>
    </source>
</evidence>
<reference evidence="5" key="1">
    <citation type="submission" date="2018-11" db="EMBL/GenBank/DDBJ databases">
        <title>Complete genome sequence of Paenibacillus sp. ML311-T8.</title>
        <authorList>
            <person name="Nam Y.-D."/>
            <person name="Kang J."/>
            <person name="Chung W.-H."/>
            <person name="Park Y.S."/>
        </authorList>
    </citation>
    <scope>NUCLEOTIDE SEQUENCE [LARGE SCALE GENOMIC DNA]</scope>
    <source>
        <strain evidence="5">ML311-T8</strain>
    </source>
</reference>
<feature type="domain" description="YncI copper-binding" evidence="3">
    <location>
        <begin position="25"/>
        <end position="144"/>
    </location>
</feature>
<sequence length="201" mass="21890">MKKLFSALTVSMFALLLFAGVASAHVVVYPKEATQGSYEKFTVRVPTELAVPTIKVQIDIPNEITVSRFLPVMGWKYELTKDATDKIISVIWTATGDGLSSTEFGEFNMQGKISDKAASLVWKAHQTYKDGTLVDWVGAPTDDKPASITTVKAKAAPVDMKELSTTDSNMDKTADVSLYISVVALILGLLAVILAFRKRVN</sequence>
<gene>
    <name evidence="4" type="ORF">EHS13_14170</name>
</gene>
<dbReference type="KEGG" id="ppsc:EHS13_14170"/>
<name>A0A6B8RKQ3_9BACL</name>